<dbReference type="PATRIC" id="fig|411473.3.peg.956"/>
<dbReference type="OrthoDB" id="9783944at2"/>
<dbReference type="PANTHER" id="PTHR31157">
    <property type="entry name" value="SCP DOMAIN-CONTAINING PROTEIN"/>
    <property type="match status" value="1"/>
</dbReference>
<dbReference type="InterPro" id="IPR036439">
    <property type="entry name" value="Dockerin_dom_sf"/>
</dbReference>
<dbReference type="Proteomes" id="UP000016662">
    <property type="component" value="Unassembled WGS sequence"/>
</dbReference>
<evidence type="ECO:0000313" key="2">
    <source>
        <dbReference type="EMBL" id="ERJ96469.1"/>
    </source>
</evidence>
<dbReference type="PANTHER" id="PTHR31157:SF1">
    <property type="entry name" value="SCP DOMAIN-CONTAINING PROTEIN"/>
    <property type="match status" value="1"/>
</dbReference>
<feature type="domain" description="Dockerin" evidence="1">
    <location>
        <begin position="199"/>
        <end position="267"/>
    </location>
</feature>
<dbReference type="Gene3D" id="1.10.1330.10">
    <property type="entry name" value="Dockerin domain"/>
    <property type="match status" value="1"/>
</dbReference>
<reference evidence="2 3" key="1">
    <citation type="submission" date="2013-07" db="EMBL/GenBank/DDBJ databases">
        <authorList>
            <person name="Weinstock G."/>
            <person name="Sodergren E."/>
            <person name="Wylie T."/>
            <person name="Fulton L."/>
            <person name="Fulton R."/>
            <person name="Fronick C."/>
            <person name="O'Laughlin M."/>
            <person name="Godfrey J."/>
            <person name="Miner T."/>
            <person name="Herter B."/>
            <person name="Appelbaum E."/>
            <person name="Cordes M."/>
            <person name="Lek S."/>
            <person name="Wollam A."/>
            <person name="Pepin K.H."/>
            <person name="Palsikar V.B."/>
            <person name="Mitreva M."/>
            <person name="Wilson R.K."/>
        </authorList>
    </citation>
    <scope>NUCLEOTIDE SEQUENCE [LARGE SCALE GENOMIC DNA]</scope>
    <source>
        <strain evidence="2 3">ATCC 27760</strain>
    </source>
</reference>
<organism evidence="2 3">
    <name type="scientific">Ruminococcus callidus ATCC 27760</name>
    <dbReference type="NCBI Taxonomy" id="411473"/>
    <lineage>
        <taxon>Bacteria</taxon>
        <taxon>Bacillati</taxon>
        <taxon>Bacillota</taxon>
        <taxon>Clostridia</taxon>
        <taxon>Eubacteriales</taxon>
        <taxon>Oscillospiraceae</taxon>
        <taxon>Ruminococcus</taxon>
    </lineage>
</organism>
<dbReference type="PROSITE" id="PS51766">
    <property type="entry name" value="DOCKERIN"/>
    <property type="match status" value="1"/>
</dbReference>
<accession>U2M3Z1</accession>
<dbReference type="InterPro" id="IPR035940">
    <property type="entry name" value="CAP_sf"/>
</dbReference>
<dbReference type="STRING" id="411473.RUMCAL_01162"/>
<dbReference type="InterPro" id="IPR014044">
    <property type="entry name" value="CAP_dom"/>
</dbReference>
<dbReference type="HOGENOM" id="CLU_1034010_0_0_9"/>
<protein>
    <submittedName>
        <fullName evidence="2">SCP-like protein</fullName>
    </submittedName>
</protein>
<name>U2M3Z1_9FIRM</name>
<keyword evidence="3" id="KW-1185">Reference proteome</keyword>
<dbReference type="Gene3D" id="3.40.33.10">
    <property type="entry name" value="CAP"/>
    <property type="match status" value="1"/>
</dbReference>
<dbReference type="Pfam" id="PF00188">
    <property type="entry name" value="CAP"/>
    <property type="match status" value="1"/>
</dbReference>
<comment type="caution">
    <text evidence="2">The sequence shown here is derived from an EMBL/GenBank/DDBJ whole genome shotgun (WGS) entry which is preliminary data.</text>
</comment>
<sequence>MRKKGIAVFCSLAVLFSILFGGFPQKWQVSAAADMTNFAEEAAALTNQFRQENGLPALQMAPVLLDLSAQRAEELSQTYGHNRPDGREWFSVIEDSTLDSNCYAAENVAAGYDTPQEAVQAWIDSPTHRKAMLGEPYQYIGIGVYYLPEDTNHYYMYWDMLLISSQEPLEGARYPDSSTATSETAAATTVTTTQTEPVLPRIVGDVNLDGLVDMSDAVLLQKIIMGQVHVNDAQQQNKDCYADGVLDNRDVVVLLQFLVHLFPSLPVTA</sequence>
<dbReference type="EMBL" id="AWVF01000139">
    <property type="protein sequence ID" value="ERJ96469.1"/>
    <property type="molecule type" value="Genomic_DNA"/>
</dbReference>
<dbReference type="CDD" id="cd05379">
    <property type="entry name" value="CAP_bacterial"/>
    <property type="match status" value="1"/>
</dbReference>
<proteinExistence type="predicted"/>
<dbReference type="InterPro" id="IPR002105">
    <property type="entry name" value="Dockerin_1_rpt"/>
</dbReference>
<evidence type="ECO:0000313" key="3">
    <source>
        <dbReference type="Proteomes" id="UP000016662"/>
    </source>
</evidence>
<dbReference type="AlphaFoldDB" id="U2M3Z1"/>
<dbReference type="RefSeq" id="WP_021682625.1">
    <property type="nucleotide sequence ID" value="NZ_KI260433.1"/>
</dbReference>
<gene>
    <name evidence="2" type="ORF">RUMCAL_01162</name>
</gene>
<evidence type="ECO:0000259" key="1">
    <source>
        <dbReference type="PROSITE" id="PS51766"/>
    </source>
</evidence>
<dbReference type="InterPro" id="IPR016134">
    <property type="entry name" value="Dockerin_dom"/>
</dbReference>
<dbReference type="CDD" id="cd14256">
    <property type="entry name" value="Dockerin_I"/>
    <property type="match status" value="1"/>
</dbReference>
<dbReference type="GO" id="GO:0004553">
    <property type="term" value="F:hydrolase activity, hydrolyzing O-glycosyl compounds"/>
    <property type="evidence" value="ECO:0007669"/>
    <property type="project" value="InterPro"/>
</dbReference>
<dbReference type="SUPFAM" id="SSF55797">
    <property type="entry name" value="PR-1-like"/>
    <property type="match status" value="1"/>
</dbReference>
<dbReference type="GO" id="GO:0000272">
    <property type="term" value="P:polysaccharide catabolic process"/>
    <property type="evidence" value="ECO:0007669"/>
    <property type="project" value="InterPro"/>
</dbReference>
<dbReference type="Pfam" id="PF00404">
    <property type="entry name" value="Dockerin_1"/>
    <property type="match status" value="1"/>
</dbReference>
<dbReference type="SUPFAM" id="SSF63446">
    <property type="entry name" value="Type I dockerin domain"/>
    <property type="match status" value="1"/>
</dbReference>
<dbReference type="eggNOG" id="COG2340">
    <property type="taxonomic scope" value="Bacteria"/>
</dbReference>